<comment type="caution">
    <text evidence="1">The sequence shown here is derived from an EMBL/GenBank/DDBJ whole genome shotgun (WGS) entry which is preliminary data.</text>
</comment>
<proteinExistence type="predicted"/>
<evidence type="ECO:0000313" key="1">
    <source>
        <dbReference type="EMBL" id="KAJ7992649.1"/>
    </source>
</evidence>
<gene>
    <name evidence="1" type="ORF">DPEC_G00280870</name>
</gene>
<accession>A0ACC2FMN2</accession>
<reference evidence="1" key="1">
    <citation type="submission" date="2021-05" db="EMBL/GenBank/DDBJ databases">
        <authorList>
            <person name="Pan Q."/>
            <person name="Jouanno E."/>
            <person name="Zahm M."/>
            <person name="Klopp C."/>
            <person name="Cabau C."/>
            <person name="Louis A."/>
            <person name="Berthelot C."/>
            <person name="Parey E."/>
            <person name="Roest Crollius H."/>
            <person name="Montfort J."/>
            <person name="Robinson-Rechavi M."/>
            <person name="Bouchez O."/>
            <person name="Lampietro C."/>
            <person name="Lopez Roques C."/>
            <person name="Donnadieu C."/>
            <person name="Postlethwait J."/>
            <person name="Bobe J."/>
            <person name="Dillon D."/>
            <person name="Chandos A."/>
            <person name="von Hippel F."/>
            <person name="Guiguen Y."/>
        </authorList>
    </citation>
    <scope>NUCLEOTIDE SEQUENCE</scope>
    <source>
        <strain evidence="1">YG-Jan2019</strain>
    </source>
</reference>
<dbReference type="EMBL" id="CM055752">
    <property type="protein sequence ID" value="KAJ7992649.1"/>
    <property type="molecule type" value="Genomic_DNA"/>
</dbReference>
<organism evidence="1 2">
    <name type="scientific">Dallia pectoralis</name>
    <name type="common">Alaska blackfish</name>
    <dbReference type="NCBI Taxonomy" id="75939"/>
    <lineage>
        <taxon>Eukaryota</taxon>
        <taxon>Metazoa</taxon>
        <taxon>Chordata</taxon>
        <taxon>Craniata</taxon>
        <taxon>Vertebrata</taxon>
        <taxon>Euteleostomi</taxon>
        <taxon>Actinopterygii</taxon>
        <taxon>Neopterygii</taxon>
        <taxon>Teleostei</taxon>
        <taxon>Protacanthopterygii</taxon>
        <taxon>Esociformes</taxon>
        <taxon>Umbridae</taxon>
        <taxon>Dallia</taxon>
    </lineage>
</organism>
<evidence type="ECO:0000313" key="2">
    <source>
        <dbReference type="Proteomes" id="UP001157502"/>
    </source>
</evidence>
<sequence length="100" mass="10606">MNMLSAVLSTIEACPTVILNLFDSKGPQVMGFFLGTAVLLILAVVCSSLLSKEIKRSQSSPPGYVLMSTTSVLSHPYSDPNQDPVVFTPLPASIHVADSL</sequence>
<name>A0ACC2FMN2_DALPE</name>
<keyword evidence="2" id="KW-1185">Reference proteome</keyword>
<dbReference type="Proteomes" id="UP001157502">
    <property type="component" value="Chromosome 25"/>
</dbReference>
<protein>
    <submittedName>
        <fullName evidence="1">Uncharacterized protein</fullName>
    </submittedName>
</protein>